<proteinExistence type="predicted"/>
<evidence type="ECO:0008006" key="3">
    <source>
        <dbReference type="Google" id="ProtNLM"/>
    </source>
</evidence>
<dbReference type="EMBL" id="BPLR01009326">
    <property type="protein sequence ID" value="GIY31117.1"/>
    <property type="molecule type" value="Genomic_DNA"/>
</dbReference>
<dbReference type="AlphaFoldDB" id="A0AAV4SCA7"/>
<evidence type="ECO:0000313" key="2">
    <source>
        <dbReference type="Proteomes" id="UP001054945"/>
    </source>
</evidence>
<gene>
    <name evidence="1" type="ORF">CEXT_141211</name>
</gene>
<protein>
    <recommendedName>
        <fullName evidence="3">LAGLIDADG homing endonuclease</fullName>
    </recommendedName>
</protein>
<sequence length="70" mass="8050">MDPNYATLAIILGDGAHSGVVRETANGREWILSGQRNRVEGSLQKFPLWVYTKFGYGIECEKYRRMKIEE</sequence>
<accession>A0AAV4SCA7</accession>
<name>A0AAV4SCA7_CAEEX</name>
<organism evidence="1 2">
    <name type="scientific">Caerostris extrusa</name>
    <name type="common">Bark spider</name>
    <name type="synonym">Caerostris bankana</name>
    <dbReference type="NCBI Taxonomy" id="172846"/>
    <lineage>
        <taxon>Eukaryota</taxon>
        <taxon>Metazoa</taxon>
        <taxon>Ecdysozoa</taxon>
        <taxon>Arthropoda</taxon>
        <taxon>Chelicerata</taxon>
        <taxon>Arachnida</taxon>
        <taxon>Araneae</taxon>
        <taxon>Araneomorphae</taxon>
        <taxon>Entelegynae</taxon>
        <taxon>Araneoidea</taxon>
        <taxon>Araneidae</taxon>
        <taxon>Caerostris</taxon>
    </lineage>
</organism>
<comment type="caution">
    <text evidence="1">The sequence shown here is derived from an EMBL/GenBank/DDBJ whole genome shotgun (WGS) entry which is preliminary data.</text>
</comment>
<keyword evidence="2" id="KW-1185">Reference proteome</keyword>
<evidence type="ECO:0000313" key="1">
    <source>
        <dbReference type="EMBL" id="GIY31117.1"/>
    </source>
</evidence>
<dbReference type="Proteomes" id="UP001054945">
    <property type="component" value="Unassembled WGS sequence"/>
</dbReference>
<reference evidence="1 2" key="1">
    <citation type="submission" date="2021-06" db="EMBL/GenBank/DDBJ databases">
        <title>Caerostris extrusa draft genome.</title>
        <authorList>
            <person name="Kono N."/>
            <person name="Arakawa K."/>
        </authorList>
    </citation>
    <scope>NUCLEOTIDE SEQUENCE [LARGE SCALE GENOMIC DNA]</scope>
</reference>